<evidence type="ECO:0000313" key="2">
    <source>
        <dbReference type="Proteomes" id="UP000536711"/>
    </source>
</evidence>
<proteinExistence type="predicted"/>
<dbReference type="Proteomes" id="UP000536711">
    <property type="component" value="Unassembled WGS sequence"/>
</dbReference>
<dbReference type="AlphaFoldDB" id="A0A8H4K7I3"/>
<evidence type="ECO:0000313" key="1">
    <source>
        <dbReference type="EMBL" id="KAF4444248.1"/>
    </source>
</evidence>
<gene>
    <name evidence="1" type="ORF">FACUT_829</name>
</gene>
<keyword evidence="2" id="KW-1185">Reference proteome</keyword>
<comment type="caution">
    <text evidence="1">The sequence shown here is derived from an EMBL/GenBank/DDBJ whole genome shotgun (WGS) entry which is preliminary data.</text>
</comment>
<sequence>MKAATSQEHSEPRPEQEQLNEISRHFYYVRKREVRMYPGAKALLKMSVQKYMAKYEVEFLGDDQRLRVSVPLEVIMKDSEERFHCVMEISDAMMKAKLLTFFRTDAIENAKNQVQISQIRISGLERRDASTTQEREELKVALDMLRIHEEAMARQKRFLEEWKS</sequence>
<organism evidence="1 2">
    <name type="scientific">Fusarium acutatum</name>
    <dbReference type="NCBI Taxonomy" id="78861"/>
    <lineage>
        <taxon>Eukaryota</taxon>
        <taxon>Fungi</taxon>
        <taxon>Dikarya</taxon>
        <taxon>Ascomycota</taxon>
        <taxon>Pezizomycotina</taxon>
        <taxon>Sordariomycetes</taxon>
        <taxon>Hypocreomycetidae</taxon>
        <taxon>Hypocreales</taxon>
        <taxon>Nectriaceae</taxon>
        <taxon>Fusarium</taxon>
        <taxon>Fusarium fujikuroi species complex</taxon>
    </lineage>
</organism>
<name>A0A8H4K7I3_9HYPO</name>
<dbReference type="EMBL" id="JAADJF010000019">
    <property type="protein sequence ID" value="KAF4444248.1"/>
    <property type="molecule type" value="Genomic_DNA"/>
</dbReference>
<dbReference type="OrthoDB" id="5084321at2759"/>
<accession>A0A8H4K7I3</accession>
<reference evidence="1 2" key="1">
    <citation type="submission" date="2020-01" db="EMBL/GenBank/DDBJ databases">
        <title>Identification and distribution of gene clusters putatively required for synthesis of sphingolipid metabolism inhibitors in phylogenetically diverse species of the filamentous fungus Fusarium.</title>
        <authorList>
            <person name="Kim H.-S."/>
            <person name="Busman M."/>
            <person name="Brown D.W."/>
            <person name="Divon H."/>
            <person name="Uhlig S."/>
            <person name="Proctor R.H."/>
        </authorList>
    </citation>
    <scope>NUCLEOTIDE SEQUENCE [LARGE SCALE GENOMIC DNA]</scope>
    <source>
        <strain evidence="1 2">NRRL 13308</strain>
    </source>
</reference>
<protein>
    <submittedName>
        <fullName evidence="1">Uncharacterized protein</fullName>
    </submittedName>
</protein>